<proteinExistence type="predicted"/>
<accession>A0ACB8SR16</accession>
<keyword evidence="2" id="KW-1185">Reference proteome</keyword>
<reference evidence="1" key="2">
    <citation type="journal article" date="2022" name="New Phytol.">
        <title>Evolutionary transition to the ectomycorrhizal habit in the genomes of a hyperdiverse lineage of mushroom-forming fungi.</title>
        <authorList>
            <person name="Looney B."/>
            <person name="Miyauchi S."/>
            <person name="Morin E."/>
            <person name="Drula E."/>
            <person name="Courty P.E."/>
            <person name="Kohler A."/>
            <person name="Kuo A."/>
            <person name="LaButti K."/>
            <person name="Pangilinan J."/>
            <person name="Lipzen A."/>
            <person name="Riley R."/>
            <person name="Andreopoulos W."/>
            <person name="He G."/>
            <person name="Johnson J."/>
            <person name="Nolan M."/>
            <person name="Tritt A."/>
            <person name="Barry K.W."/>
            <person name="Grigoriev I.V."/>
            <person name="Nagy L.G."/>
            <person name="Hibbett D."/>
            <person name="Henrissat B."/>
            <person name="Matheny P.B."/>
            <person name="Labbe J."/>
            <person name="Martin F.M."/>
        </authorList>
    </citation>
    <scope>NUCLEOTIDE SEQUENCE</scope>
    <source>
        <strain evidence="1">HHB10654</strain>
    </source>
</reference>
<evidence type="ECO:0000313" key="2">
    <source>
        <dbReference type="Proteomes" id="UP000814140"/>
    </source>
</evidence>
<dbReference type="Proteomes" id="UP000814140">
    <property type="component" value="Unassembled WGS sequence"/>
</dbReference>
<comment type="caution">
    <text evidence="1">The sequence shown here is derived from an EMBL/GenBank/DDBJ whole genome shotgun (WGS) entry which is preliminary data.</text>
</comment>
<reference evidence="1" key="1">
    <citation type="submission" date="2021-03" db="EMBL/GenBank/DDBJ databases">
        <authorList>
            <consortium name="DOE Joint Genome Institute"/>
            <person name="Ahrendt S."/>
            <person name="Looney B.P."/>
            <person name="Miyauchi S."/>
            <person name="Morin E."/>
            <person name="Drula E."/>
            <person name="Courty P.E."/>
            <person name="Chicoki N."/>
            <person name="Fauchery L."/>
            <person name="Kohler A."/>
            <person name="Kuo A."/>
            <person name="Labutti K."/>
            <person name="Pangilinan J."/>
            <person name="Lipzen A."/>
            <person name="Riley R."/>
            <person name="Andreopoulos W."/>
            <person name="He G."/>
            <person name="Johnson J."/>
            <person name="Barry K.W."/>
            <person name="Grigoriev I.V."/>
            <person name="Nagy L."/>
            <person name="Hibbett D."/>
            <person name="Henrissat B."/>
            <person name="Matheny P.B."/>
            <person name="Labbe J."/>
            <person name="Martin F."/>
        </authorList>
    </citation>
    <scope>NUCLEOTIDE SEQUENCE</scope>
    <source>
        <strain evidence="1">HHB10654</strain>
    </source>
</reference>
<evidence type="ECO:0000313" key="1">
    <source>
        <dbReference type="EMBL" id="KAI0058361.1"/>
    </source>
</evidence>
<name>A0ACB8SR16_9AGAM</name>
<dbReference type="EMBL" id="MU277236">
    <property type="protein sequence ID" value="KAI0058361.1"/>
    <property type="molecule type" value="Genomic_DNA"/>
</dbReference>
<organism evidence="1 2">
    <name type="scientific">Artomyces pyxidatus</name>
    <dbReference type="NCBI Taxonomy" id="48021"/>
    <lineage>
        <taxon>Eukaryota</taxon>
        <taxon>Fungi</taxon>
        <taxon>Dikarya</taxon>
        <taxon>Basidiomycota</taxon>
        <taxon>Agaricomycotina</taxon>
        <taxon>Agaricomycetes</taxon>
        <taxon>Russulales</taxon>
        <taxon>Auriscalpiaceae</taxon>
        <taxon>Artomyces</taxon>
    </lineage>
</organism>
<gene>
    <name evidence="1" type="ORF">BV25DRAFT_1286423</name>
</gene>
<sequence length="631" mass="65536">MGCESSLLLRSQGHLQQRRPHVPLHAPDGIGAPRVKYRRGPYPHTTRSPASLSLGSNDMEDVPMTTVVMPPVAEDGESVRTHSRNVSEASSYVQVSNDAHVSTPLLSPDEIDENENENDNTNANVTSQTDFSAGDDSRAALLSDRSPDPDPRGEAPPYFQVESNPVDGSIHRTGNDLARTQTIDTLPSAPATPTPGEQPAPALAELEAGSGSTRRRSVFRGLLSALTPRATAPPTAPASPPSASTQPTASRVSTDAEPRPSGLSTRTNARSPLATHRPSHSGSTSVFSITSSAIGRTVSRTRTRSNSNFHAAGANLTSPSSISINSISSPLTHTLVRTDFVYPRSGPTPEQLKLISSRESVGKFGVPYGADARAFAASTSRVNLHGPPPEFEERQSIDGLPRPSGEYQRTPSRLAGNRSTPSPETAADARTSSERQQEPSGSTITQNSIPGTSTSLTSETSAGEAGSSLSPIQDVTSEITSDTPNPNSEPSSTSERPPSPAASTSTGQTAHPSPVADATSSPTSLSPPTSATLSKKPSSTQLSGSGAPPTAFRMPTSPLGGVRSESRASSVMTFATADTSFPETPTSPEIVVSGTPRGPSPEPEPSTPKAQHGGLPDVREVSESGASVSGV</sequence>
<protein>
    <submittedName>
        <fullName evidence="1">Uncharacterized protein</fullName>
    </submittedName>
</protein>